<keyword evidence="4" id="KW-1185">Reference proteome</keyword>
<evidence type="ECO:0000256" key="1">
    <source>
        <dbReference type="ARBA" id="ARBA00023125"/>
    </source>
</evidence>
<dbReference type="EMBL" id="AP018449">
    <property type="protein sequence ID" value="BBB92069.1"/>
    <property type="molecule type" value="Genomic_DNA"/>
</dbReference>
<keyword evidence="1" id="KW-0238">DNA-binding</keyword>
<feature type="domain" description="HTH cro/C1-type" evidence="2">
    <location>
        <begin position="7"/>
        <end position="61"/>
    </location>
</feature>
<dbReference type="InterPro" id="IPR050807">
    <property type="entry name" value="TransReg_Diox_bact_type"/>
</dbReference>
<dbReference type="GO" id="GO:0003677">
    <property type="term" value="F:DNA binding"/>
    <property type="evidence" value="ECO:0007669"/>
    <property type="project" value="UniProtKB-KW"/>
</dbReference>
<dbReference type="CDD" id="cd00093">
    <property type="entry name" value="HTH_XRE"/>
    <property type="match status" value="1"/>
</dbReference>
<dbReference type="PANTHER" id="PTHR46797:SF1">
    <property type="entry name" value="METHYLPHOSPHONATE SYNTHASE"/>
    <property type="match status" value="1"/>
</dbReference>
<proteinExistence type="predicted"/>
<dbReference type="Gene3D" id="1.10.260.40">
    <property type="entry name" value="lambda repressor-like DNA-binding domains"/>
    <property type="match status" value="1"/>
</dbReference>
<evidence type="ECO:0000259" key="2">
    <source>
        <dbReference type="PROSITE" id="PS50943"/>
    </source>
</evidence>
<dbReference type="Proteomes" id="UP000276437">
    <property type="component" value="Chromosome"/>
</dbReference>
<dbReference type="PROSITE" id="PS50943">
    <property type="entry name" value="HTH_CROC1"/>
    <property type="match status" value="1"/>
</dbReference>
<dbReference type="GO" id="GO:0005829">
    <property type="term" value="C:cytosol"/>
    <property type="evidence" value="ECO:0007669"/>
    <property type="project" value="TreeGrafter"/>
</dbReference>
<name>A0A348ALX1_9FIRM</name>
<dbReference type="SUPFAM" id="SSF47413">
    <property type="entry name" value="lambda repressor-like DNA-binding domains"/>
    <property type="match status" value="1"/>
</dbReference>
<protein>
    <submittedName>
        <fullName evidence="3">Transcriptional repressor DicA</fullName>
    </submittedName>
</protein>
<sequence length="80" mass="8538">MDVGIKIKQRRECLNFSQEQLSQISGVSQASIHYIEAGENSPTAKTLFKLASALGVSITELLGDQPATSKSQISADKSQG</sequence>
<organism evidence="3 4">
    <name type="scientific">Methylomusa anaerophila</name>
    <dbReference type="NCBI Taxonomy" id="1930071"/>
    <lineage>
        <taxon>Bacteria</taxon>
        <taxon>Bacillati</taxon>
        <taxon>Bacillota</taxon>
        <taxon>Negativicutes</taxon>
        <taxon>Selenomonadales</taxon>
        <taxon>Sporomusaceae</taxon>
        <taxon>Methylomusa</taxon>
    </lineage>
</organism>
<dbReference type="AlphaFoldDB" id="A0A348ALX1"/>
<dbReference type="SMART" id="SM00530">
    <property type="entry name" value="HTH_XRE"/>
    <property type="match status" value="1"/>
</dbReference>
<dbReference type="Pfam" id="PF01381">
    <property type="entry name" value="HTH_3"/>
    <property type="match status" value="1"/>
</dbReference>
<evidence type="ECO:0000313" key="4">
    <source>
        <dbReference type="Proteomes" id="UP000276437"/>
    </source>
</evidence>
<gene>
    <name evidence="3" type="ORF">MAMMFC1_02754</name>
</gene>
<dbReference type="KEGG" id="mana:MAMMFC1_02754"/>
<dbReference type="PANTHER" id="PTHR46797">
    <property type="entry name" value="HTH-TYPE TRANSCRIPTIONAL REGULATOR"/>
    <property type="match status" value="1"/>
</dbReference>
<dbReference type="InterPro" id="IPR010982">
    <property type="entry name" value="Lambda_DNA-bd_dom_sf"/>
</dbReference>
<accession>A0A348ALX1</accession>
<dbReference type="InterPro" id="IPR001387">
    <property type="entry name" value="Cro/C1-type_HTH"/>
</dbReference>
<dbReference type="GO" id="GO:0003700">
    <property type="term" value="F:DNA-binding transcription factor activity"/>
    <property type="evidence" value="ECO:0007669"/>
    <property type="project" value="TreeGrafter"/>
</dbReference>
<dbReference type="RefSeq" id="WP_162499707.1">
    <property type="nucleotide sequence ID" value="NZ_AP018449.1"/>
</dbReference>
<evidence type="ECO:0000313" key="3">
    <source>
        <dbReference type="EMBL" id="BBB92069.1"/>
    </source>
</evidence>
<reference evidence="3 4" key="1">
    <citation type="journal article" date="2018" name="Int. J. Syst. Evol. Microbiol.">
        <title>Methylomusa anaerophila gen. nov., sp. nov., an anaerobic methanol-utilizing bacterium isolated from a microbial fuel cell.</title>
        <authorList>
            <person name="Amano N."/>
            <person name="Yamamuro A."/>
            <person name="Miyahara M."/>
            <person name="Kouzuma A."/>
            <person name="Abe T."/>
            <person name="Watanabe K."/>
        </authorList>
    </citation>
    <scope>NUCLEOTIDE SEQUENCE [LARGE SCALE GENOMIC DNA]</scope>
    <source>
        <strain evidence="3 4">MMFC1</strain>
    </source>
</reference>